<keyword evidence="2" id="KW-1185">Reference proteome</keyword>
<evidence type="ECO:0000313" key="2">
    <source>
        <dbReference type="Proteomes" id="UP000005408"/>
    </source>
</evidence>
<sequence>MRNILYCLTSLSIICESKEQMECTKSHPYPCCYNQQLNDDNNTCIECPNGSIGWNCKSLCPSGFYGRLCESPCECVVTECHHVTGCITTIGTSSVKPRETLRTEPTVSNFMNTMSTNAKEKHTQGKLNDYSYRIE</sequence>
<accession>A0A8W8KHV6</accession>
<proteinExistence type="predicted"/>
<protein>
    <submittedName>
        <fullName evidence="1">Uncharacterized protein</fullName>
    </submittedName>
</protein>
<evidence type="ECO:0000313" key="1">
    <source>
        <dbReference type="EnsemblMetazoa" id="G23961.1:cds"/>
    </source>
</evidence>
<dbReference type="AlphaFoldDB" id="A0A8W8KHV6"/>
<reference evidence="1" key="1">
    <citation type="submission" date="2022-08" db="UniProtKB">
        <authorList>
            <consortium name="EnsemblMetazoa"/>
        </authorList>
    </citation>
    <scope>IDENTIFICATION</scope>
    <source>
        <strain evidence="1">05x7-T-G4-1.051#20</strain>
    </source>
</reference>
<name>A0A8W8KHV6_MAGGI</name>
<dbReference type="Gene3D" id="2.170.300.10">
    <property type="entry name" value="Tie2 ligand-binding domain superfamily"/>
    <property type="match status" value="1"/>
</dbReference>
<dbReference type="Proteomes" id="UP000005408">
    <property type="component" value="Unassembled WGS sequence"/>
</dbReference>
<dbReference type="EnsemblMetazoa" id="G23961.1">
    <property type="protein sequence ID" value="G23961.1:cds"/>
    <property type="gene ID" value="G23961"/>
</dbReference>
<organism evidence="1 2">
    <name type="scientific">Magallana gigas</name>
    <name type="common">Pacific oyster</name>
    <name type="synonym">Crassostrea gigas</name>
    <dbReference type="NCBI Taxonomy" id="29159"/>
    <lineage>
        <taxon>Eukaryota</taxon>
        <taxon>Metazoa</taxon>
        <taxon>Spiralia</taxon>
        <taxon>Lophotrochozoa</taxon>
        <taxon>Mollusca</taxon>
        <taxon>Bivalvia</taxon>
        <taxon>Autobranchia</taxon>
        <taxon>Pteriomorphia</taxon>
        <taxon>Ostreida</taxon>
        <taxon>Ostreoidea</taxon>
        <taxon>Ostreidae</taxon>
        <taxon>Magallana</taxon>
    </lineage>
</organism>